<feature type="region of interest" description="Disordered" evidence="1">
    <location>
        <begin position="731"/>
        <end position="750"/>
    </location>
</feature>
<dbReference type="Gene3D" id="1.10.101.10">
    <property type="entry name" value="PGBD-like superfamily/PGBD"/>
    <property type="match status" value="1"/>
</dbReference>
<evidence type="ECO:0000256" key="1">
    <source>
        <dbReference type="SAM" id="MobiDB-lite"/>
    </source>
</evidence>
<feature type="compositionally biased region" description="Low complexity" evidence="1">
    <location>
        <begin position="151"/>
        <end position="162"/>
    </location>
</feature>
<dbReference type="Pfam" id="PF01471">
    <property type="entry name" value="PG_binding_1"/>
    <property type="match status" value="1"/>
</dbReference>
<proteinExistence type="predicted"/>
<dbReference type="PANTHER" id="PTHR11102">
    <property type="entry name" value="SEL-1-LIKE PROTEIN"/>
    <property type="match status" value="1"/>
</dbReference>
<dbReference type="InterPro" id="IPR006597">
    <property type="entry name" value="Sel1-like"/>
</dbReference>
<dbReference type="PANTHER" id="PTHR11102:SF160">
    <property type="entry name" value="ERAD-ASSOCIATED E3 UBIQUITIN-PROTEIN LIGASE COMPONENT HRD3"/>
    <property type="match status" value="1"/>
</dbReference>
<feature type="compositionally biased region" description="Pro residues" evidence="1">
    <location>
        <begin position="140"/>
        <end position="150"/>
    </location>
</feature>
<feature type="compositionally biased region" description="Acidic residues" evidence="1">
    <location>
        <begin position="169"/>
        <end position="178"/>
    </location>
</feature>
<dbReference type="Proteomes" id="UP000198615">
    <property type="component" value="Unassembled WGS sequence"/>
</dbReference>
<reference evidence="3 4" key="1">
    <citation type="submission" date="2016-10" db="EMBL/GenBank/DDBJ databases">
        <authorList>
            <person name="Varghese N."/>
            <person name="Submissions S."/>
        </authorList>
    </citation>
    <scope>NUCLEOTIDE SEQUENCE [LARGE SCALE GENOMIC DNA]</scope>
    <source>
        <strain evidence="3 4">DSM 18839</strain>
    </source>
</reference>
<dbReference type="Gene3D" id="1.25.40.10">
    <property type="entry name" value="Tetratricopeptide repeat domain"/>
    <property type="match status" value="1"/>
</dbReference>
<gene>
    <name evidence="3" type="ORF">SAMN05660686_03452</name>
</gene>
<feature type="compositionally biased region" description="Low complexity" evidence="1">
    <location>
        <begin position="452"/>
        <end position="465"/>
    </location>
</feature>
<dbReference type="InterPro" id="IPR050767">
    <property type="entry name" value="Sel1_AlgK"/>
</dbReference>
<feature type="region of interest" description="Disordered" evidence="1">
    <location>
        <begin position="15"/>
        <end position="36"/>
    </location>
</feature>
<feature type="compositionally biased region" description="Pro residues" evidence="1">
    <location>
        <begin position="466"/>
        <end position="479"/>
    </location>
</feature>
<dbReference type="InterPro" id="IPR036366">
    <property type="entry name" value="PGBDSf"/>
</dbReference>
<protein>
    <submittedName>
        <fullName evidence="3">Sel1 repeat-containing protein</fullName>
    </submittedName>
</protein>
<dbReference type="SUPFAM" id="SSF47090">
    <property type="entry name" value="PGBD-like"/>
    <property type="match status" value="1"/>
</dbReference>
<dbReference type="SMART" id="SM00671">
    <property type="entry name" value="SEL1"/>
    <property type="match status" value="2"/>
</dbReference>
<dbReference type="SUPFAM" id="SSF81901">
    <property type="entry name" value="HCP-like"/>
    <property type="match status" value="1"/>
</dbReference>
<dbReference type="InterPro" id="IPR011990">
    <property type="entry name" value="TPR-like_helical_dom_sf"/>
</dbReference>
<feature type="compositionally biased region" description="Low complexity" evidence="1">
    <location>
        <begin position="23"/>
        <end position="35"/>
    </location>
</feature>
<name>A0A8G2EZ85_9PROT</name>
<keyword evidence="4" id="KW-1185">Reference proteome</keyword>
<feature type="compositionally biased region" description="Pro residues" evidence="1">
    <location>
        <begin position="221"/>
        <end position="231"/>
    </location>
</feature>
<feature type="region of interest" description="Disordered" evidence="1">
    <location>
        <begin position="86"/>
        <end position="334"/>
    </location>
</feature>
<organism evidence="3 4">
    <name type="scientific">Thalassobaculum litoreum DSM 18839</name>
    <dbReference type="NCBI Taxonomy" id="1123362"/>
    <lineage>
        <taxon>Bacteria</taxon>
        <taxon>Pseudomonadati</taxon>
        <taxon>Pseudomonadota</taxon>
        <taxon>Alphaproteobacteria</taxon>
        <taxon>Rhodospirillales</taxon>
        <taxon>Thalassobaculaceae</taxon>
        <taxon>Thalassobaculum</taxon>
    </lineage>
</organism>
<accession>A0A8G2EZ85</accession>
<dbReference type="EMBL" id="FNBW01000010">
    <property type="protein sequence ID" value="SDG11905.1"/>
    <property type="molecule type" value="Genomic_DNA"/>
</dbReference>
<feature type="compositionally biased region" description="Basic and acidic residues" evidence="1">
    <location>
        <begin position="237"/>
        <end position="267"/>
    </location>
</feature>
<feature type="compositionally biased region" description="Low complexity" evidence="1">
    <location>
        <begin position="496"/>
        <end position="511"/>
    </location>
</feature>
<dbReference type="InterPro" id="IPR002477">
    <property type="entry name" value="Peptidoglycan-bd-like"/>
</dbReference>
<feature type="region of interest" description="Disordered" evidence="1">
    <location>
        <begin position="401"/>
        <end position="523"/>
    </location>
</feature>
<sequence length="750" mass="78527">MTIGEWIDHAIKSDSANRGIPVPAGRDGAPGAAAPQRVDGISADTVEAIFSRISDGERLFEARLRPIGYALKDVAERVVALEREAERLPPPGAPREFAPSEIAADPGPTSPEAGPAESAPAEAAPAAPVRTPIAFRPIRTPEPPAEPPAPVSDDPVAEDPVSGDSASASEDDVWDSEPQETAPPERPRPTPIAFRPIPPPPIEPSEEHDDFEPIERNVKPVPAPPPGPPEDWSPDFELDRAALADAADEVRDRPRETSDQEPERPDLDAATAAVETWEPTEQTAPDDIPAPPAPESEVVSKPQRPDPTPPAYDFPADPIDTSALGLSGEPIPEPLPPRRLASRGRLAIAAALVLALLGGAAWTAHRQGTLSLGAVGARLAEAETSVHLALVEATDWVMHLVGSDPHVPQDGVESHPQPAPPPETVASAPPAEPASPAAATPPAGTDSQAGKPATEPAPAETAAVTPPEPAVQPAPPLPEKPIDVDPRPVAPPPAPALSEPPRRASAAAAPVTQGTAPLSRAEAGNPAAQFEVAAGMMRAAEPRPGEAATWFREAAINGLDVAQFNLGVMYERGLGVPEDETRALLWYHSAAEQGYSLAQYNLGRLYALGKGIPQSDAEAKRWFQRAADRGVSAGLYELARFETDELERERKMYTAAKAGAEAAQEWLRVKSAGGVPEAPLGPPAGLMLDTPTGAPDIAEIQEGLSALGYYDGPMDGIAGPMTRAAISKFQSDNGLPATGLPSRSLRQRLN</sequence>
<feature type="compositionally biased region" description="Low complexity" evidence="1">
    <location>
        <begin position="110"/>
        <end position="128"/>
    </location>
</feature>
<dbReference type="Pfam" id="PF08238">
    <property type="entry name" value="Sel1"/>
    <property type="match status" value="2"/>
</dbReference>
<feature type="domain" description="Peptidoglycan binding-like" evidence="2">
    <location>
        <begin position="695"/>
        <end position="749"/>
    </location>
</feature>
<feature type="compositionally biased region" description="Low complexity" evidence="1">
    <location>
        <begin position="424"/>
        <end position="443"/>
    </location>
</feature>
<dbReference type="InterPro" id="IPR036365">
    <property type="entry name" value="PGBD-like_sf"/>
</dbReference>
<evidence type="ECO:0000313" key="4">
    <source>
        <dbReference type="Proteomes" id="UP000198615"/>
    </source>
</evidence>
<comment type="caution">
    <text evidence="3">The sequence shown here is derived from an EMBL/GenBank/DDBJ whole genome shotgun (WGS) entry which is preliminary data.</text>
</comment>
<evidence type="ECO:0000313" key="3">
    <source>
        <dbReference type="EMBL" id="SDG11905.1"/>
    </source>
</evidence>
<evidence type="ECO:0000259" key="2">
    <source>
        <dbReference type="Pfam" id="PF01471"/>
    </source>
</evidence>
<dbReference type="AlphaFoldDB" id="A0A8G2EZ85"/>